<keyword evidence="4 8" id="KW-0812">Transmembrane</keyword>
<evidence type="ECO:0000259" key="9">
    <source>
        <dbReference type="Pfam" id="PF01545"/>
    </source>
</evidence>
<feature type="transmembrane region" description="Helical" evidence="8">
    <location>
        <begin position="12"/>
        <end position="33"/>
    </location>
</feature>
<dbReference type="Pfam" id="PF16916">
    <property type="entry name" value="ZT_dimer"/>
    <property type="match status" value="1"/>
</dbReference>
<feature type="transmembrane region" description="Helical" evidence="8">
    <location>
        <begin position="111"/>
        <end position="132"/>
    </location>
</feature>
<dbReference type="AlphaFoldDB" id="T1KI69"/>
<gene>
    <name evidence="11" type="primary">107364334</name>
</gene>
<reference evidence="12" key="1">
    <citation type="submission" date="2011-08" db="EMBL/GenBank/DDBJ databases">
        <authorList>
            <person name="Rombauts S."/>
        </authorList>
    </citation>
    <scope>NUCLEOTIDE SEQUENCE</scope>
    <source>
        <strain evidence="12">London</strain>
    </source>
</reference>
<dbReference type="OMA" id="WARSEIL"/>
<evidence type="ECO:0000256" key="4">
    <source>
        <dbReference type="ARBA" id="ARBA00022692"/>
    </source>
</evidence>
<feature type="transmembrane region" description="Helical" evidence="8">
    <location>
        <begin position="77"/>
        <end position="99"/>
    </location>
</feature>
<evidence type="ECO:0000259" key="10">
    <source>
        <dbReference type="Pfam" id="PF16916"/>
    </source>
</evidence>
<evidence type="ECO:0000313" key="11">
    <source>
        <dbReference type="EnsemblMetazoa" id="tetur12g00270.1"/>
    </source>
</evidence>
<dbReference type="NCBIfam" id="TIGR01297">
    <property type="entry name" value="CDF"/>
    <property type="match status" value="1"/>
</dbReference>
<dbReference type="GO" id="GO:0010312">
    <property type="term" value="P:detoxification of zinc ion"/>
    <property type="evidence" value="ECO:0007669"/>
    <property type="project" value="TreeGrafter"/>
</dbReference>
<dbReference type="Gene3D" id="1.20.1510.10">
    <property type="entry name" value="Cation efflux protein transmembrane domain"/>
    <property type="match status" value="1"/>
</dbReference>
<dbReference type="PANTHER" id="PTHR45820">
    <property type="entry name" value="FI23527P1"/>
    <property type="match status" value="1"/>
</dbReference>
<feature type="domain" description="Cation efflux protein cytoplasmic" evidence="10">
    <location>
        <begin position="232"/>
        <end position="275"/>
    </location>
</feature>
<name>T1KI69_TETUR</name>
<dbReference type="eggNOG" id="KOG1483">
    <property type="taxonomic scope" value="Eukaryota"/>
</dbReference>
<evidence type="ECO:0000256" key="8">
    <source>
        <dbReference type="SAM" id="Phobius"/>
    </source>
</evidence>
<proteinExistence type="inferred from homology"/>
<reference evidence="11" key="2">
    <citation type="submission" date="2015-06" db="UniProtKB">
        <authorList>
            <consortium name="EnsemblMetazoa"/>
        </authorList>
    </citation>
    <scope>IDENTIFICATION</scope>
</reference>
<dbReference type="Pfam" id="PF01545">
    <property type="entry name" value="Cation_efflux"/>
    <property type="match status" value="1"/>
</dbReference>
<feature type="transmembrane region" description="Helical" evidence="8">
    <location>
        <begin position="45"/>
        <end position="65"/>
    </location>
</feature>
<evidence type="ECO:0000256" key="2">
    <source>
        <dbReference type="ARBA" id="ARBA00008873"/>
    </source>
</evidence>
<evidence type="ECO:0000256" key="7">
    <source>
        <dbReference type="ARBA" id="ARBA00023136"/>
    </source>
</evidence>
<dbReference type="HOGENOM" id="CLU_013430_0_0_1"/>
<feature type="domain" description="Cation efflux protein transmembrane" evidence="9">
    <location>
        <begin position="15"/>
        <end position="228"/>
    </location>
</feature>
<protein>
    <recommendedName>
        <fullName evidence="13">Cation efflux protein cytoplasmic domain-containing protein</fullName>
    </recommendedName>
</protein>
<evidence type="ECO:0000256" key="1">
    <source>
        <dbReference type="ARBA" id="ARBA00004141"/>
    </source>
</evidence>
<accession>T1KI69</accession>
<dbReference type="InterPro" id="IPR027470">
    <property type="entry name" value="Cation_efflux_CTD"/>
</dbReference>
<keyword evidence="6 8" id="KW-1133">Transmembrane helix</keyword>
<dbReference type="EMBL" id="CAEY01000110">
    <property type="status" value="NOT_ANNOTATED_CDS"/>
    <property type="molecule type" value="Genomic_DNA"/>
</dbReference>
<comment type="similarity">
    <text evidence="2">Belongs to the cation diffusion facilitator (CDF) transporter (TC 2.A.4) family. SLC30A subfamily.</text>
</comment>
<keyword evidence="12" id="KW-1185">Reference proteome</keyword>
<organism evidence="11 12">
    <name type="scientific">Tetranychus urticae</name>
    <name type="common">Two-spotted spider mite</name>
    <dbReference type="NCBI Taxonomy" id="32264"/>
    <lineage>
        <taxon>Eukaryota</taxon>
        <taxon>Metazoa</taxon>
        <taxon>Ecdysozoa</taxon>
        <taxon>Arthropoda</taxon>
        <taxon>Chelicerata</taxon>
        <taxon>Arachnida</taxon>
        <taxon>Acari</taxon>
        <taxon>Acariformes</taxon>
        <taxon>Trombidiformes</taxon>
        <taxon>Prostigmata</taxon>
        <taxon>Eleutherengona</taxon>
        <taxon>Raphignathae</taxon>
        <taxon>Tetranychoidea</taxon>
        <taxon>Tetranychidae</taxon>
        <taxon>Tetranychus</taxon>
    </lineage>
</organism>
<dbReference type="EnsemblMetazoa" id="tetur12g00270.1">
    <property type="protein sequence ID" value="tetur12g00270.1"/>
    <property type="gene ID" value="tetur12g00270"/>
</dbReference>
<keyword evidence="3" id="KW-0813">Transport</keyword>
<keyword evidence="5" id="KW-0862">Zinc</keyword>
<dbReference type="InterPro" id="IPR058533">
    <property type="entry name" value="Cation_efflux_TM"/>
</dbReference>
<evidence type="ECO:0000256" key="6">
    <source>
        <dbReference type="ARBA" id="ARBA00022989"/>
    </source>
</evidence>
<evidence type="ECO:0000256" key="5">
    <source>
        <dbReference type="ARBA" id="ARBA00022833"/>
    </source>
</evidence>
<dbReference type="Proteomes" id="UP000015104">
    <property type="component" value="Unassembled WGS sequence"/>
</dbReference>
<sequence>MHKIDSVTWKLGLLISSTLIYALIEMIVGAIFYSTTLIADGYHMLADAASLIVALIGYIFASRPWSKSTFGWARSEILGALINSLLLFILTGEIIVHAIKSTIAPVKIEEPKVVLGVGLGGLLFNLIGFCVLNDINPVNIVKRCFFNLKDVEQQPKLSKSTEMNLRGAALHLLGDLSVSILVVISTTANLLLDYRWTIYIDPVMAFIPAFFLSISAWKLLRESAMILLEAVPSHIQIESITKCITSMSKVRSVHEFHLWRLSGDVTIASLHCVFATPDDYIGSIRDIKHILCQKGVHSATIQPEFSSTPFNVNYDRPSKLDLYVKYCQAVSESCDGQTCCPGFDSQK</sequence>
<dbReference type="GO" id="GO:0016020">
    <property type="term" value="C:membrane"/>
    <property type="evidence" value="ECO:0007669"/>
    <property type="project" value="UniProtKB-SubCell"/>
</dbReference>
<feature type="transmembrane region" description="Helical" evidence="8">
    <location>
        <begin position="168"/>
        <end position="192"/>
    </location>
</feature>
<dbReference type="GO" id="GO:0005385">
    <property type="term" value="F:zinc ion transmembrane transporter activity"/>
    <property type="evidence" value="ECO:0007669"/>
    <property type="project" value="TreeGrafter"/>
</dbReference>
<keyword evidence="7 8" id="KW-0472">Membrane</keyword>
<dbReference type="SUPFAM" id="SSF161111">
    <property type="entry name" value="Cation efflux protein transmembrane domain-like"/>
    <property type="match status" value="1"/>
</dbReference>
<dbReference type="GO" id="GO:0006882">
    <property type="term" value="P:intracellular zinc ion homeostasis"/>
    <property type="evidence" value="ECO:0007669"/>
    <property type="project" value="TreeGrafter"/>
</dbReference>
<comment type="subcellular location">
    <subcellularLocation>
        <location evidence="1">Membrane</location>
        <topology evidence="1">Multi-pass membrane protein</topology>
    </subcellularLocation>
</comment>
<feature type="transmembrane region" description="Helical" evidence="8">
    <location>
        <begin position="198"/>
        <end position="220"/>
    </location>
</feature>
<evidence type="ECO:0000256" key="3">
    <source>
        <dbReference type="ARBA" id="ARBA00022448"/>
    </source>
</evidence>
<evidence type="ECO:0008006" key="13">
    <source>
        <dbReference type="Google" id="ProtNLM"/>
    </source>
</evidence>
<dbReference type="InterPro" id="IPR002524">
    <property type="entry name" value="Cation_efflux"/>
</dbReference>
<evidence type="ECO:0000313" key="12">
    <source>
        <dbReference type="Proteomes" id="UP000015104"/>
    </source>
</evidence>
<dbReference type="PANTHER" id="PTHR45820:SF4">
    <property type="entry name" value="ZINC TRANSPORTER 63C, ISOFORM F"/>
    <property type="match status" value="1"/>
</dbReference>
<dbReference type="KEGG" id="tut:107364334"/>
<dbReference type="InterPro" id="IPR027469">
    <property type="entry name" value="Cation_efflux_TMD_sf"/>
</dbReference>
<dbReference type="OrthoDB" id="29444at2759"/>